<protein>
    <submittedName>
        <fullName evidence="2">Ferrous iron transport protein A</fullName>
    </submittedName>
</protein>
<dbReference type="AlphaFoldDB" id="A0A367FVL7"/>
<accession>A0A367FVL7</accession>
<dbReference type="Pfam" id="PF04023">
    <property type="entry name" value="FeoA"/>
    <property type="match status" value="1"/>
</dbReference>
<name>A0A367FVL7_9FIRM</name>
<dbReference type="Gene3D" id="2.30.30.90">
    <property type="match status" value="1"/>
</dbReference>
<dbReference type="InterPro" id="IPR038157">
    <property type="entry name" value="FeoA_core_dom"/>
</dbReference>
<dbReference type="InterPro" id="IPR007167">
    <property type="entry name" value="Fe-transptr_FeoA-like"/>
</dbReference>
<evidence type="ECO:0000313" key="2">
    <source>
        <dbReference type="EMBL" id="RCH41761.1"/>
    </source>
</evidence>
<dbReference type="GO" id="GO:0046914">
    <property type="term" value="F:transition metal ion binding"/>
    <property type="evidence" value="ECO:0007669"/>
    <property type="project" value="InterPro"/>
</dbReference>
<comment type="caution">
    <text evidence="2">The sequence shown here is derived from an EMBL/GenBank/DDBJ whole genome shotgun (WGS) entry which is preliminary data.</text>
</comment>
<organism evidence="2 3">
    <name type="scientific">Blautia obeum</name>
    <dbReference type="NCBI Taxonomy" id="40520"/>
    <lineage>
        <taxon>Bacteria</taxon>
        <taxon>Bacillati</taxon>
        <taxon>Bacillota</taxon>
        <taxon>Clostridia</taxon>
        <taxon>Lachnospirales</taxon>
        <taxon>Lachnospiraceae</taxon>
        <taxon>Blautia</taxon>
    </lineage>
</organism>
<feature type="domain" description="Ferrous iron transporter FeoA-like" evidence="1">
    <location>
        <begin position="9"/>
        <end position="76"/>
    </location>
</feature>
<proteinExistence type="predicted"/>
<evidence type="ECO:0000313" key="3">
    <source>
        <dbReference type="Proteomes" id="UP000253208"/>
    </source>
</evidence>
<reference evidence="2 3" key="1">
    <citation type="submission" date="2018-02" db="EMBL/GenBank/DDBJ databases">
        <title>Complete genome sequencing of Faecalibacterium prausnitzii strains isolated from the human gut.</title>
        <authorList>
            <person name="Fitzgerald B.C."/>
            <person name="Shkoporov A.N."/>
            <person name="Ross P.R."/>
            <person name="Hill C."/>
        </authorList>
    </citation>
    <scope>NUCLEOTIDE SEQUENCE [LARGE SCALE GENOMIC DNA]</scope>
    <source>
        <strain evidence="2 3">APC942/31-1</strain>
    </source>
</reference>
<evidence type="ECO:0000259" key="1">
    <source>
        <dbReference type="Pfam" id="PF04023"/>
    </source>
</evidence>
<dbReference type="Proteomes" id="UP000253208">
    <property type="component" value="Unassembled WGS sequence"/>
</dbReference>
<dbReference type="EMBL" id="PSQG01000035">
    <property type="protein sequence ID" value="RCH41761.1"/>
    <property type="molecule type" value="Genomic_DNA"/>
</dbReference>
<gene>
    <name evidence="2" type="ORF">C4886_16790</name>
</gene>
<sequence>MEWGEYMQSLNETKAGESYTIKWMTGMPETMEQIRQYDVSEGKTVQIISRILGGVIVGVCGRRILISDDAACRIKV</sequence>